<dbReference type="AlphaFoldDB" id="A0AAD1NVJ2"/>
<sequence length="179" mass="19357">MRMWNLAVLVLRSRKSWLRMIPLAAALLIMTISLGVNRSITLNSEQSVTSTLGAADGSVDPGFSVLAGSSSPVMPTGRWKVRQANSYLEAQVSAKGLPEEVPYRESRMPSSNFEGKYTLVSGKWPTKPSEVVITSSLRREIGGGKKLVLEPENYNLSVVGTVSATFDKSSCEILAHLGT</sequence>
<protein>
    <submittedName>
        <fullName evidence="1">Uncharacterized protein</fullName>
    </submittedName>
</protein>
<evidence type="ECO:0000313" key="1">
    <source>
        <dbReference type="EMBL" id="BCY25942.1"/>
    </source>
</evidence>
<name>A0AAD1NVJ2_9ACTN</name>
<reference evidence="1" key="1">
    <citation type="submission" date="2021-06" db="EMBL/GenBank/DDBJ databases">
        <title>Genome sequence of Cutibacterium modestum strain KB17-24694.</title>
        <authorList>
            <person name="Dekio I."/>
            <person name="Asahina A."/>
            <person name="Nishida M."/>
        </authorList>
    </citation>
    <scope>NUCLEOTIDE SEQUENCE</scope>
    <source>
        <strain evidence="1">KB17-24694</strain>
    </source>
</reference>
<accession>A0AAD1NVJ2</accession>
<dbReference type="Proteomes" id="UP000825072">
    <property type="component" value="Chromosome 1"/>
</dbReference>
<evidence type="ECO:0000313" key="2">
    <source>
        <dbReference type="Proteomes" id="UP000825072"/>
    </source>
</evidence>
<dbReference type="EMBL" id="AP024747">
    <property type="protein sequence ID" value="BCY25942.1"/>
    <property type="molecule type" value="Genomic_DNA"/>
</dbReference>
<organism evidence="1 2">
    <name type="scientific">Cutibacterium modestum</name>
    <dbReference type="NCBI Taxonomy" id="2559073"/>
    <lineage>
        <taxon>Bacteria</taxon>
        <taxon>Bacillati</taxon>
        <taxon>Actinomycetota</taxon>
        <taxon>Actinomycetes</taxon>
        <taxon>Propionibacteriales</taxon>
        <taxon>Propionibacteriaceae</taxon>
        <taxon>Cutibacterium</taxon>
    </lineage>
</organism>
<proteinExistence type="predicted"/>
<gene>
    <name evidence="1" type="ORF">KB1_19320</name>
</gene>